<dbReference type="RefSeq" id="WP_267092276.1">
    <property type="nucleotide sequence ID" value="NZ_CP099534.1"/>
</dbReference>
<protein>
    <submittedName>
        <fullName evidence="1">Uncharacterized protein</fullName>
    </submittedName>
</protein>
<evidence type="ECO:0000313" key="2">
    <source>
        <dbReference type="Proteomes" id="UP001164392"/>
    </source>
</evidence>
<dbReference type="Proteomes" id="UP001164392">
    <property type="component" value="Chromosome"/>
</dbReference>
<organism evidence="1 2">
    <name type="scientific">Xanthomonas sacchari</name>
    <dbReference type="NCBI Taxonomy" id="56458"/>
    <lineage>
        <taxon>Bacteria</taxon>
        <taxon>Pseudomonadati</taxon>
        <taxon>Pseudomonadota</taxon>
        <taxon>Gammaproteobacteria</taxon>
        <taxon>Lysobacterales</taxon>
        <taxon>Lysobacteraceae</taxon>
        <taxon>Xanthomonas</taxon>
    </lineage>
</organism>
<dbReference type="EMBL" id="CP099534">
    <property type="protein sequence ID" value="UYK87057.1"/>
    <property type="molecule type" value="Genomic_DNA"/>
</dbReference>
<accession>A0AA46PQ65</accession>
<sequence length="213" mass="24156">MRVEQLKAFDSYFDDDGTPLQFCVDRKTIHVAGIRVVLNKLPYLKNPNTGEIHITTPAVNIINSYVSEAKGKQLDHAEINQMGRFERGELPVGRGTQFRYSAAEHFFIPGLVRNIPSDGYLTPVYFNRNVLTKYQYGEGYGIQSRTESFGSISISTGCGFPFGVNRAGNVVMWLGDLVGLDARELHYLYSENIDPQYDLHSDFYDSQILNKWI</sequence>
<proteinExistence type="predicted"/>
<name>A0AA46PQ65_9XANT</name>
<reference evidence="1" key="1">
    <citation type="submission" date="2022-06" db="EMBL/GenBank/DDBJ databases">
        <title>Dynamics of rice microbiomes reveals core vertical transmitted seed endophytes.</title>
        <authorList>
            <person name="Liao K."/>
            <person name="Zhang X."/>
        </authorList>
    </citation>
    <scope>NUCLEOTIDE SEQUENCE</scope>
    <source>
        <strain evidence="1">JR3-14</strain>
    </source>
</reference>
<evidence type="ECO:0000313" key="1">
    <source>
        <dbReference type="EMBL" id="UYK87057.1"/>
    </source>
</evidence>
<gene>
    <name evidence="1" type="ORF">NG824_11025</name>
</gene>
<dbReference type="AlphaFoldDB" id="A0AA46PQ65"/>